<proteinExistence type="predicted"/>
<dbReference type="SUPFAM" id="SSF54060">
    <property type="entry name" value="His-Me finger endonucleases"/>
    <property type="match status" value="1"/>
</dbReference>
<dbReference type="Gene3D" id="3.90.75.20">
    <property type="match status" value="1"/>
</dbReference>
<gene>
    <name evidence="2" type="ORF">LCGC14_3013340</name>
</gene>
<feature type="domain" description="HNH nuclease" evidence="1">
    <location>
        <begin position="42"/>
        <end position="86"/>
    </location>
</feature>
<organism evidence="2">
    <name type="scientific">marine sediment metagenome</name>
    <dbReference type="NCBI Taxonomy" id="412755"/>
    <lineage>
        <taxon>unclassified sequences</taxon>
        <taxon>metagenomes</taxon>
        <taxon>ecological metagenomes</taxon>
    </lineage>
</organism>
<dbReference type="Pfam" id="PF13392">
    <property type="entry name" value="HNH_3"/>
    <property type="match status" value="1"/>
</dbReference>
<reference evidence="2" key="1">
    <citation type="journal article" date="2015" name="Nature">
        <title>Complex archaea that bridge the gap between prokaryotes and eukaryotes.</title>
        <authorList>
            <person name="Spang A."/>
            <person name="Saw J.H."/>
            <person name="Jorgensen S.L."/>
            <person name="Zaremba-Niedzwiedzka K."/>
            <person name="Martijn J."/>
            <person name="Lind A.E."/>
            <person name="van Eijk R."/>
            <person name="Schleper C."/>
            <person name="Guy L."/>
            <person name="Ettema T.J."/>
        </authorList>
    </citation>
    <scope>NUCLEOTIDE SEQUENCE</scope>
</reference>
<dbReference type="InterPro" id="IPR044925">
    <property type="entry name" value="His-Me_finger_sf"/>
</dbReference>
<sequence>MSESAHRRFWRRVDKSGECWEWKARPRYHSYAAFRAGGKPVGVHRFAFEEEYGPIPDGFQVDHLCSNTMCVRPSHLEAVTRSENVRRGHASIKAGTVLPFYQRFTMGIS</sequence>
<dbReference type="AlphaFoldDB" id="A0A0F8WXH2"/>
<accession>A0A0F8WXH2</accession>
<evidence type="ECO:0000313" key="2">
    <source>
        <dbReference type="EMBL" id="KKK61537.1"/>
    </source>
</evidence>
<dbReference type="InterPro" id="IPR003615">
    <property type="entry name" value="HNH_nuc"/>
</dbReference>
<protein>
    <recommendedName>
        <fullName evidence="1">HNH nuclease domain-containing protein</fullName>
    </recommendedName>
</protein>
<dbReference type="EMBL" id="LAZR01062427">
    <property type="protein sequence ID" value="KKK61537.1"/>
    <property type="molecule type" value="Genomic_DNA"/>
</dbReference>
<name>A0A0F8WXH2_9ZZZZ</name>
<evidence type="ECO:0000259" key="1">
    <source>
        <dbReference type="Pfam" id="PF13392"/>
    </source>
</evidence>
<comment type="caution">
    <text evidence="2">The sequence shown here is derived from an EMBL/GenBank/DDBJ whole genome shotgun (WGS) entry which is preliminary data.</text>
</comment>